<evidence type="ECO:0000259" key="1">
    <source>
        <dbReference type="Pfam" id="PF03721"/>
    </source>
</evidence>
<dbReference type="PANTHER" id="PTHR43750:SF3">
    <property type="entry name" value="UDP-GLUCOSE 6-DEHYDROGENASE TUAD"/>
    <property type="match status" value="1"/>
</dbReference>
<gene>
    <name evidence="2" type="ORF">S12H4_15710</name>
</gene>
<dbReference type="GO" id="GO:0016616">
    <property type="term" value="F:oxidoreductase activity, acting on the CH-OH group of donors, NAD or NADP as acceptor"/>
    <property type="evidence" value="ECO:0007669"/>
    <property type="project" value="InterPro"/>
</dbReference>
<reference evidence="2" key="1">
    <citation type="journal article" date="2014" name="Front. Microbiol.">
        <title>High frequency of phylogenetically diverse reductive dehalogenase-homologous genes in deep subseafloor sedimentary metagenomes.</title>
        <authorList>
            <person name="Kawai M."/>
            <person name="Futagami T."/>
            <person name="Toyoda A."/>
            <person name="Takaki Y."/>
            <person name="Nishi S."/>
            <person name="Hori S."/>
            <person name="Arai W."/>
            <person name="Tsubouchi T."/>
            <person name="Morono Y."/>
            <person name="Uchiyama I."/>
            <person name="Ito T."/>
            <person name="Fujiyama A."/>
            <person name="Inagaki F."/>
            <person name="Takami H."/>
        </authorList>
    </citation>
    <scope>NUCLEOTIDE SEQUENCE</scope>
    <source>
        <strain evidence="2">Expedition CK06-06</strain>
    </source>
</reference>
<proteinExistence type="predicted"/>
<sequence>MKPKIGIVGLGKLGLPIACALAKREFQVMGIEKNRDRRIQIQDFDSSIVEPEVLKLLHQFQNYPGSFTLGTCLPCAIHFAETLFVILPTPSETSGAFSGKFLFRISDHIGRILGALEEEKYPLIVILSTVMPGTMNKIKGIIETTSNKKCGKDFDLCYSPELVAIGSIIET</sequence>
<dbReference type="AlphaFoldDB" id="X1T969"/>
<dbReference type="EMBL" id="BARW01007562">
    <property type="protein sequence ID" value="GAI87946.1"/>
    <property type="molecule type" value="Genomic_DNA"/>
</dbReference>
<feature type="non-terminal residue" evidence="2">
    <location>
        <position position="171"/>
    </location>
</feature>
<evidence type="ECO:0000313" key="2">
    <source>
        <dbReference type="EMBL" id="GAI87946.1"/>
    </source>
</evidence>
<dbReference type="InterPro" id="IPR001732">
    <property type="entry name" value="UDP-Glc/GDP-Man_DH_N"/>
</dbReference>
<dbReference type="PANTHER" id="PTHR43750">
    <property type="entry name" value="UDP-GLUCOSE 6-DEHYDROGENASE TUAD"/>
    <property type="match status" value="1"/>
</dbReference>
<feature type="domain" description="UDP-glucose/GDP-mannose dehydrogenase N-terminal" evidence="1">
    <location>
        <begin position="4"/>
        <end position="170"/>
    </location>
</feature>
<name>X1T969_9ZZZZ</name>
<comment type="caution">
    <text evidence="2">The sequence shown here is derived from an EMBL/GenBank/DDBJ whole genome shotgun (WGS) entry which is preliminary data.</text>
</comment>
<accession>X1T969</accession>
<dbReference type="GO" id="GO:0051287">
    <property type="term" value="F:NAD binding"/>
    <property type="evidence" value="ECO:0007669"/>
    <property type="project" value="InterPro"/>
</dbReference>
<protein>
    <recommendedName>
        <fullName evidence="1">UDP-glucose/GDP-mannose dehydrogenase N-terminal domain-containing protein</fullName>
    </recommendedName>
</protein>
<dbReference type="Gene3D" id="3.40.50.720">
    <property type="entry name" value="NAD(P)-binding Rossmann-like Domain"/>
    <property type="match status" value="1"/>
</dbReference>
<dbReference type="Pfam" id="PF03721">
    <property type="entry name" value="UDPG_MGDP_dh_N"/>
    <property type="match status" value="1"/>
</dbReference>
<organism evidence="2">
    <name type="scientific">marine sediment metagenome</name>
    <dbReference type="NCBI Taxonomy" id="412755"/>
    <lineage>
        <taxon>unclassified sequences</taxon>
        <taxon>metagenomes</taxon>
        <taxon>ecological metagenomes</taxon>
    </lineage>
</organism>
<dbReference type="SUPFAM" id="SSF51735">
    <property type="entry name" value="NAD(P)-binding Rossmann-fold domains"/>
    <property type="match status" value="1"/>
</dbReference>
<dbReference type="InterPro" id="IPR036291">
    <property type="entry name" value="NAD(P)-bd_dom_sf"/>
</dbReference>